<proteinExistence type="inferred from homology"/>
<dbReference type="RefSeq" id="WP_056962284.1">
    <property type="nucleotide sequence ID" value="NZ_AZEU01000016.1"/>
</dbReference>
<evidence type="ECO:0000256" key="3">
    <source>
        <dbReference type="ARBA" id="ARBA00023125"/>
    </source>
</evidence>
<dbReference type="GO" id="GO:0003677">
    <property type="term" value="F:DNA binding"/>
    <property type="evidence" value="ECO:0007669"/>
    <property type="project" value="UniProtKB-KW"/>
</dbReference>
<gene>
    <name evidence="5" type="ORF">FD01_GL000999</name>
</gene>
<evidence type="ECO:0000313" key="6">
    <source>
        <dbReference type="Proteomes" id="UP000051790"/>
    </source>
</evidence>
<dbReference type="SUPFAM" id="SSF116734">
    <property type="entry name" value="DNA methylase specificity domain"/>
    <property type="match status" value="1"/>
</dbReference>
<dbReference type="GO" id="GO:0009307">
    <property type="term" value="P:DNA restriction-modification system"/>
    <property type="evidence" value="ECO:0007669"/>
    <property type="project" value="UniProtKB-KW"/>
</dbReference>
<dbReference type="Pfam" id="PF01420">
    <property type="entry name" value="Methylase_S"/>
    <property type="match status" value="2"/>
</dbReference>
<evidence type="ECO:0000313" key="5">
    <source>
        <dbReference type="EMBL" id="KRL53353.1"/>
    </source>
</evidence>
<dbReference type="PATRIC" id="fig|1423769.4.peg.1080"/>
<comment type="similarity">
    <text evidence="1">Belongs to the type-I restriction system S methylase family.</text>
</comment>
<protein>
    <recommendedName>
        <fullName evidence="4">Type I restriction modification DNA specificity domain-containing protein</fullName>
    </recommendedName>
</protein>
<keyword evidence="3" id="KW-0238">DNA-binding</keyword>
<evidence type="ECO:0000256" key="2">
    <source>
        <dbReference type="ARBA" id="ARBA00022747"/>
    </source>
</evidence>
<feature type="domain" description="Type I restriction modification DNA specificity" evidence="4">
    <location>
        <begin position="229"/>
        <end position="363"/>
    </location>
</feature>
<organism evidence="5 6">
    <name type="scientific">Lacticaseibacillus manihotivorans DSM 13343 = JCM 12514</name>
    <dbReference type="NCBI Taxonomy" id="1423769"/>
    <lineage>
        <taxon>Bacteria</taxon>
        <taxon>Bacillati</taxon>
        <taxon>Bacillota</taxon>
        <taxon>Bacilli</taxon>
        <taxon>Lactobacillales</taxon>
        <taxon>Lactobacillaceae</taxon>
        <taxon>Lacticaseibacillus</taxon>
    </lineage>
</organism>
<dbReference type="InterPro" id="IPR044946">
    <property type="entry name" value="Restrct_endonuc_typeI_TRD_sf"/>
</dbReference>
<feature type="domain" description="Type I restriction modification DNA specificity" evidence="4">
    <location>
        <begin position="62"/>
        <end position="200"/>
    </location>
</feature>
<evidence type="ECO:0000256" key="1">
    <source>
        <dbReference type="ARBA" id="ARBA00010923"/>
    </source>
</evidence>
<dbReference type="OrthoDB" id="1691238at2"/>
<comment type="caution">
    <text evidence="5">The sequence shown here is derived from an EMBL/GenBank/DDBJ whole genome shotgun (WGS) entry which is preliminary data.</text>
</comment>
<keyword evidence="2" id="KW-0680">Restriction system</keyword>
<dbReference type="Proteomes" id="UP000051790">
    <property type="component" value="Unassembled WGS sequence"/>
</dbReference>
<evidence type="ECO:0000259" key="4">
    <source>
        <dbReference type="Pfam" id="PF01420"/>
    </source>
</evidence>
<name>A0A0R1R9I8_9LACO</name>
<keyword evidence="6" id="KW-1185">Reference proteome</keyword>
<sequence length="411" mass="46644">MGSLSSVIGGQSGFYLGPNSTIDSRVRAKYQVHNSNFEIQSIFQKLKFNNLKYKAGDLPSHPTQTNPLPALTAGIVNQGLNNYVPVENATIFKNVISVSANGANTGVMFYQTRNFTVLQDAYAIDLIHKPKHIDKGYLFLVGALQKSVRFKFDWSNKAGWERIKTSVVTLPVHHNGSIAFDYMEAYIKELEAERIKELEAYLVATGLNDYVLSDEEKRIVSDFRNGGVRWSKFFLEDIFEIRNTTNIIKSQISNFQGGTPYVGASRENNGIGSYIDYDRKLLMDGNSLFIGGKTLTVFYQPKDYFSNDSHNLWLKLKHTIPDESHSYQFIAACMYKALSGKYEWGNSISRAKIRSDKLLLPVTTRGLPDYALMSRYTHVIEKLAIRGVVEWKDKQVAATKRVVNLERRNHY</sequence>
<dbReference type="AlphaFoldDB" id="A0A0R1R9I8"/>
<dbReference type="Gene3D" id="3.90.220.20">
    <property type="entry name" value="DNA methylase specificity domains"/>
    <property type="match status" value="2"/>
</dbReference>
<reference evidence="5 6" key="1">
    <citation type="journal article" date="2015" name="Genome Announc.">
        <title>Expanding the biotechnology potential of lactobacilli through comparative genomics of 213 strains and associated genera.</title>
        <authorList>
            <person name="Sun Z."/>
            <person name="Harris H.M."/>
            <person name="McCann A."/>
            <person name="Guo C."/>
            <person name="Argimon S."/>
            <person name="Zhang W."/>
            <person name="Yang X."/>
            <person name="Jeffery I.B."/>
            <person name="Cooney J.C."/>
            <person name="Kagawa T.F."/>
            <person name="Liu W."/>
            <person name="Song Y."/>
            <person name="Salvetti E."/>
            <person name="Wrobel A."/>
            <person name="Rasinkangas P."/>
            <person name="Parkhill J."/>
            <person name="Rea M.C."/>
            <person name="O'Sullivan O."/>
            <person name="Ritari J."/>
            <person name="Douillard F.P."/>
            <person name="Paul Ross R."/>
            <person name="Yang R."/>
            <person name="Briner A.E."/>
            <person name="Felis G.E."/>
            <person name="de Vos W.M."/>
            <person name="Barrangou R."/>
            <person name="Klaenhammer T.R."/>
            <person name="Caufield P.W."/>
            <person name="Cui Y."/>
            <person name="Zhang H."/>
            <person name="O'Toole P.W."/>
        </authorList>
    </citation>
    <scope>NUCLEOTIDE SEQUENCE [LARGE SCALE GENOMIC DNA]</scope>
    <source>
        <strain evidence="5 6">DSM 13343</strain>
    </source>
</reference>
<dbReference type="EMBL" id="AZEU01000016">
    <property type="protein sequence ID" value="KRL53353.1"/>
    <property type="molecule type" value="Genomic_DNA"/>
</dbReference>
<dbReference type="InterPro" id="IPR000055">
    <property type="entry name" value="Restrct_endonuc_typeI_TRD"/>
</dbReference>
<accession>A0A0R1R9I8</accession>